<comment type="caution">
    <text evidence="1">The sequence shown here is derived from an EMBL/GenBank/DDBJ whole genome shotgun (WGS) entry which is preliminary data.</text>
</comment>
<protein>
    <submittedName>
        <fullName evidence="1">Uncharacterized protein</fullName>
    </submittedName>
</protein>
<evidence type="ECO:0000313" key="1">
    <source>
        <dbReference type="EMBL" id="KAF0038663.1"/>
    </source>
</evidence>
<dbReference type="AlphaFoldDB" id="A0A6A4SXZ6"/>
<organism evidence="1 2">
    <name type="scientific">Scophthalmus maximus</name>
    <name type="common">Turbot</name>
    <name type="synonym">Psetta maxima</name>
    <dbReference type="NCBI Taxonomy" id="52904"/>
    <lineage>
        <taxon>Eukaryota</taxon>
        <taxon>Metazoa</taxon>
        <taxon>Chordata</taxon>
        <taxon>Craniata</taxon>
        <taxon>Vertebrata</taxon>
        <taxon>Euteleostomi</taxon>
        <taxon>Actinopterygii</taxon>
        <taxon>Neopterygii</taxon>
        <taxon>Teleostei</taxon>
        <taxon>Neoteleostei</taxon>
        <taxon>Acanthomorphata</taxon>
        <taxon>Carangaria</taxon>
        <taxon>Pleuronectiformes</taxon>
        <taxon>Pleuronectoidei</taxon>
        <taxon>Scophthalmidae</taxon>
        <taxon>Scophthalmus</taxon>
    </lineage>
</organism>
<evidence type="ECO:0000313" key="2">
    <source>
        <dbReference type="Proteomes" id="UP000438429"/>
    </source>
</evidence>
<proteinExistence type="predicted"/>
<reference evidence="1 2" key="1">
    <citation type="submission" date="2019-06" db="EMBL/GenBank/DDBJ databases">
        <title>Draft genomes of female and male turbot (Scophthalmus maximus).</title>
        <authorList>
            <person name="Xu H."/>
            <person name="Xu X.-W."/>
            <person name="Shao C."/>
            <person name="Chen S."/>
        </authorList>
    </citation>
    <scope>NUCLEOTIDE SEQUENCE [LARGE SCALE GENOMIC DNA]</scope>
    <source>
        <strain evidence="1">Ysfricsl-2016a</strain>
        <tissue evidence="1">Blood</tissue>
    </source>
</reference>
<sequence>MSIKDAFVSSVHVILSYKESSRRGMSIKGIQVMFKVFVQRPKDESLRPETDSCGLAHPGVQFTGSSFIPLGINILVFRNNPSTLAEFSAFAVQLSALLFRLDDVAST</sequence>
<dbReference type="EMBL" id="VEVO01000008">
    <property type="protein sequence ID" value="KAF0038663.1"/>
    <property type="molecule type" value="Genomic_DNA"/>
</dbReference>
<accession>A0A6A4SXZ6</accession>
<name>A0A6A4SXZ6_SCOMX</name>
<dbReference type="Proteomes" id="UP000438429">
    <property type="component" value="Unassembled WGS sequence"/>
</dbReference>
<gene>
    <name evidence="1" type="ORF">F2P81_009147</name>
</gene>